<dbReference type="EMBL" id="ACJW02000002">
    <property type="protein sequence ID" value="EEP68947.1"/>
    <property type="molecule type" value="Genomic_DNA"/>
</dbReference>
<keyword evidence="2" id="KW-1185">Reference proteome</keyword>
<dbReference type="Proteomes" id="UP000003009">
    <property type="component" value="Unassembled WGS sequence"/>
</dbReference>
<evidence type="ECO:0000313" key="1">
    <source>
        <dbReference type="EMBL" id="EEP68947.1"/>
    </source>
</evidence>
<dbReference type="AlphaFoldDB" id="C4GFE3"/>
<dbReference type="HOGENOM" id="CLU_2023611_0_0_4"/>
<proteinExistence type="predicted"/>
<dbReference type="STRING" id="629741.GCWU000324_00858"/>
<dbReference type="GeneID" id="84906834"/>
<comment type="caution">
    <text evidence="1">The sequence shown here is derived from an EMBL/GenBank/DDBJ whole genome shotgun (WGS) entry which is preliminary data.</text>
</comment>
<reference evidence="1" key="1">
    <citation type="submission" date="2009-04" db="EMBL/GenBank/DDBJ databases">
        <authorList>
            <person name="Weinstock G."/>
            <person name="Sodergren E."/>
            <person name="Clifton S."/>
            <person name="Fulton L."/>
            <person name="Fulton B."/>
            <person name="Courtney L."/>
            <person name="Fronick C."/>
            <person name="Harrison M."/>
            <person name="Strong C."/>
            <person name="Farmer C."/>
            <person name="Delahaunty K."/>
            <person name="Markovic C."/>
            <person name="Hall O."/>
            <person name="Minx P."/>
            <person name="Tomlinson C."/>
            <person name="Mitreva M."/>
            <person name="Nelson J."/>
            <person name="Hou S."/>
            <person name="Wollam A."/>
            <person name="Pepin K.H."/>
            <person name="Johnson M."/>
            <person name="Bhonagiri V."/>
            <person name="Nash W.E."/>
            <person name="Warren W."/>
            <person name="Chinwalla A."/>
            <person name="Mardis E.R."/>
            <person name="Wilson R.K."/>
        </authorList>
    </citation>
    <scope>NUCLEOTIDE SEQUENCE [LARGE SCALE GENOMIC DNA]</scope>
    <source>
        <strain evidence="1">ATCC 51147</strain>
    </source>
</reference>
<evidence type="ECO:0000313" key="2">
    <source>
        <dbReference type="Proteomes" id="UP000003009"/>
    </source>
</evidence>
<accession>C4GFE3</accession>
<gene>
    <name evidence="1" type="ORF">GCWU000324_00858</name>
</gene>
<sequence>MRSFGDEPSPLRFDFQAALAIWQNIICQQPAQSCSTRSFGDEPSPLRFDFQAALAIWQNIICQQPTQPCLTHSFGNEPPPLHLATLNCVSGCLRDLAKPHLPTANTILFNILFWRRAVATPF</sequence>
<dbReference type="RefSeq" id="WP_003794602.1">
    <property type="nucleotide sequence ID" value="NZ_GG665871.1"/>
</dbReference>
<name>C4GFE3_9NEIS</name>
<protein>
    <submittedName>
        <fullName evidence="1">Uncharacterized protein</fullName>
    </submittedName>
</protein>
<organism evidence="1 2">
    <name type="scientific">Kingella oralis ATCC 51147</name>
    <dbReference type="NCBI Taxonomy" id="629741"/>
    <lineage>
        <taxon>Bacteria</taxon>
        <taxon>Pseudomonadati</taxon>
        <taxon>Pseudomonadota</taxon>
        <taxon>Betaproteobacteria</taxon>
        <taxon>Neisseriales</taxon>
        <taxon>Neisseriaceae</taxon>
        <taxon>Kingella</taxon>
    </lineage>
</organism>